<keyword evidence="2" id="KW-1185">Reference proteome</keyword>
<dbReference type="EMBL" id="MU274902">
    <property type="protein sequence ID" value="KAI0093060.1"/>
    <property type="molecule type" value="Genomic_DNA"/>
</dbReference>
<accession>A0ACB8UFK5</accession>
<gene>
    <name evidence="1" type="ORF">BDY19DRAFT_982912</name>
</gene>
<dbReference type="Proteomes" id="UP001055072">
    <property type="component" value="Unassembled WGS sequence"/>
</dbReference>
<comment type="caution">
    <text evidence="1">The sequence shown here is derived from an EMBL/GenBank/DDBJ whole genome shotgun (WGS) entry which is preliminary data.</text>
</comment>
<organism evidence="1 2">
    <name type="scientific">Irpex rosettiformis</name>
    <dbReference type="NCBI Taxonomy" id="378272"/>
    <lineage>
        <taxon>Eukaryota</taxon>
        <taxon>Fungi</taxon>
        <taxon>Dikarya</taxon>
        <taxon>Basidiomycota</taxon>
        <taxon>Agaricomycotina</taxon>
        <taxon>Agaricomycetes</taxon>
        <taxon>Polyporales</taxon>
        <taxon>Irpicaceae</taxon>
        <taxon>Irpex</taxon>
    </lineage>
</organism>
<protein>
    <submittedName>
        <fullName evidence="1">Oligosaccharide biosynthesis protein Alg14-like protein</fullName>
    </submittedName>
</protein>
<evidence type="ECO:0000313" key="2">
    <source>
        <dbReference type="Proteomes" id="UP001055072"/>
    </source>
</evidence>
<evidence type="ECO:0000313" key="1">
    <source>
        <dbReference type="EMBL" id="KAI0093060.1"/>
    </source>
</evidence>
<name>A0ACB8UFK5_9APHY</name>
<sequence>MHPIALAILLTPLGLLLRLYAILPQGKPTKRGVRLVSEPCKLGMFLGSGGHTTEALTLLSSLDFARYSPRTYIVSCGDTLSAKKAVALESLKASEILAYSVITIPRARRVHQSLLTTPLTSMQSLATCVYHITLSPLITGVHFADVLLLNGPGTCVIVCIAVYINRFLGLHSPKLVYVESFARVRRLSLSGKILRFFVDRFVVQWPELAAADSKAEYRGWLV</sequence>
<proteinExistence type="predicted"/>
<reference evidence="1" key="1">
    <citation type="journal article" date="2021" name="Environ. Microbiol.">
        <title>Gene family expansions and transcriptome signatures uncover fungal adaptations to wood decay.</title>
        <authorList>
            <person name="Hage H."/>
            <person name="Miyauchi S."/>
            <person name="Viragh M."/>
            <person name="Drula E."/>
            <person name="Min B."/>
            <person name="Chaduli D."/>
            <person name="Navarro D."/>
            <person name="Favel A."/>
            <person name="Norest M."/>
            <person name="Lesage-Meessen L."/>
            <person name="Balint B."/>
            <person name="Merenyi Z."/>
            <person name="de Eugenio L."/>
            <person name="Morin E."/>
            <person name="Martinez A.T."/>
            <person name="Baldrian P."/>
            <person name="Stursova M."/>
            <person name="Martinez M.J."/>
            <person name="Novotny C."/>
            <person name="Magnuson J.K."/>
            <person name="Spatafora J.W."/>
            <person name="Maurice S."/>
            <person name="Pangilinan J."/>
            <person name="Andreopoulos W."/>
            <person name="LaButti K."/>
            <person name="Hundley H."/>
            <person name="Na H."/>
            <person name="Kuo A."/>
            <person name="Barry K."/>
            <person name="Lipzen A."/>
            <person name="Henrissat B."/>
            <person name="Riley R."/>
            <person name="Ahrendt S."/>
            <person name="Nagy L.G."/>
            <person name="Grigoriev I.V."/>
            <person name="Martin F."/>
            <person name="Rosso M.N."/>
        </authorList>
    </citation>
    <scope>NUCLEOTIDE SEQUENCE</scope>
    <source>
        <strain evidence="1">CBS 384.51</strain>
    </source>
</reference>